<evidence type="ECO:0000256" key="1">
    <source>
        <dbReference type="SAM" id="SignalP"/>
    </source>
</evidence>
<comment type="caution">
    <text evidence="2">The sequence shown here is derived from an EMBL/GenBank/DDBJ whole genome shotgun (WGS) entry which is preliminary data.</text>
</comment>
<dbReference type="EMBL" id="PGTO01000027">
    <property type="protein sequence ID" value="RAU20289.1"/>
    <property type="molecule type" value="Genomic_DNA"/>
</dbReference>
<accession>A0A364NT70</accession>
<organism evidence="2 3">
    <name type="scientific">Paramagnetospirillum kuznetsovii</name>
    <dbReference type="NCBI Taxonomy" id="2053833"/>
    <lineage>
        <taxon>Bacteria</taxon>
        <taxon>Pseudomonadati</taxon>
        <taxon>Pseudomonadota</taxon>
        <taxon>Alphaproteobacteria</taxon>
        <taxon>Rhodospirillales</taxon>
        <taxon>Magnetospirillaceae</taxon>
        <taxon>Paramagnetospirillum</taxon>
    </lineage>
</organism>
<sequence>MTVKTRAILAAATVAALVAVGPARAAEPELWIVDPDPGATLSDCPARAARAVETQAPEARPLTINAKIRWPGVELSFPGLPYRGEMNHITDRCFALTRDGRSVVSGAILRPISARLLRYPVLTLVQNLVGEEEDGEAAVAFFIIQGISMMNGFEEYMAVFRKGQDRATPTSPEKPYRLTAATQIGTRWGRTFDWKAAKVTPGQITIRGTKWSDADAGCCPSLPIQFTFAVTPAAGHDTQYPLWRETETILPGKGGTSSR</sequence>
<gene>
    <name evidence="2" type="ORF">CU669_19170</name>
</gene>
<keyword evidence="3" id="KW-1185">Reference proteome</keyword>
<reference evidence="2 3" key="1">
    <citation type="submission" date="2017-11" db="EMBL/GenBank/DDBJ databases">
        <title>Draft genome sequence of magnetotactic bacterium Magnetospirillum kuznetsovii LBB-42.</title>
        <authorList>
            <person name="Grouzdev D.S."/>
            <person name="Rysina M.S."/>
            <person name="Baslerov R.V."/>
            <person name="Koziaeva V."/>
        </authorList>
    </citation>
    <scope>NUCLEOTIDE SEQUENCE [LARGE SCALE GENOMIC DNA]</scope>
    <source>
        <strain evidence="2 3">LBB-42</strain>
    </source>
</reference>
<evidence type="ECO:0000313" key="3">
    <source>
        <dbReference type="Proteomes" id="UP000251075"/>
    </source>
</evidence>
<dbReference type="AlphaFoldDB" id="A0A364NT70"/>
<feature type="chain" id="PRO_5016924609" evidence="1">
    <location>
        <begin position="26"/>
        <end position="259"/>
    </location>
</feature>
<dbReference type="Proteomes" id="UP000251075">
    <property type="component" value="Unassembled WGS sequence"/>
</dbReference>
<protein>
    <submittedName>
        <fullName evidence="2">Uncharacterized protein</fullName>
    </submittedName>
</protein>
<feature type="signal peptide" evidence="1">
    <location>
        <begin position="1"/>
        <end position="25"/>
    </location>
</feature>
<name>A0A364NT70_9PROT</name>
<keyword evidence="1" id="KW-0732">Signal</keyword>
<proteinExistence type="predicted"/>
<evidence type="ECO:0000313" key="2">
    <source>
        <dbReference type="EMBL" id="RAU20289.1"/>
    </source>
</evidence>